<feature type="compositionally biased region" description="Low complexity" evidence="1">
    <location>
        <begin position="364"/>
        <end position="383"/>
    </location>
</feature>
<feature type="region of interest" description="Disordered" evidence="1">
    <location>
        <begin position="334"/>
        <end position="429"/>
    </location>
</feature>
<comment type="caution">
    <text evidence="3">The sequence shown here is derived from an EMBL/GenBank/DDBJ whole genome shotgun (WGS) entry which is preliminary data.</text>
</comment>
<sequence>MGSGLRAAVILCRPPHGHNREGTTSGRSSVASARELVTYSGGWVSLFAATVREAALMASRGSVLLARFLLPSGRCKEMACLQLSTLGSPVGKVVSCVVEADFNVRKKHTVGLSLNGVTIGPDQIEGPPTLWQHTVVFGPEAGTVRHLAWRCPALDEPRRQQRADGSRFALLQEAERAEPDTGQEHHIWSRGLVPDPRAEAPLPFARTLVRRSGTHPGSVFEREVFLDSSAFRSRDKRPMAACGVGGPNCAFRACDRHGTALLLGESVCWSCWVCAAMGTPVQGGRAAAQSGGSGDGAGAAGAVALALAAAAAAARPRGEPAAAAEAPPAVAAAMAARPHGAAEGGGGDGEPASGEAPLRQQVNAAPSGGEPAGGAASPEGPAAEEPPPAPASPGPARRGRGRGHGRGRGGGRGQPASAPSALAPAVGGSEAPPAWWNAELQDSHVLMRCGGHVFCNVCGASAGSARIMGLAQECPARRVPGWRVEGRQAEVLRRLRRGLHPSKSGRLGSPVRLQACGRALDEGIPVEACFDGQAPRRSLLRMDRRLSQLELWPAEGLHGEPPAGAWVVVPLRQTGPVAKGDADQTGDNADARAVVVHCPTGRLRLVFDSARSRDRTARGRCPLLGGGDGGRWRRRPRRGQWQGPPKGAAEPRLPAHVTGPRPPPTRAAGACGSAESRGGGGGDAVFVFFLLFVFLFVSVVFFLFLFFPCVSLVLCVFFCFFQRAPWRRHAHESAQGHDPAT</sequence>
<keyword evidence="4" id="KW-1185">Reference proteome</keyword>
<protein>
    <submittedName>
        <fullName evidence="3">Uncharacterized protein</fullName>
    </submittedName>
</protein>
<evidence type="ECO:0000313" key="3">
    <source>
        <dbReference type="EMBL" id="CAK0872301.1"/>
    </source>
</evidence>
<proteinExistence type="predicted"/>
<evidence type="ECO:0000313" key="4">
    <source>
        <dbReference type="Proteomes" id="UP001189429"/>
    </source>
</evidence>
<feature type="compositionally biased region" description="Low complexity" evidence="1">
    <location>
        <begin position="414"/>
        <end position="429"/>
    </location>
</feature>
<feature type="compositionally biased region" description="Pro residues" evidence="1">
    <location>
        <begin position="384"/>
        <end position="393"/>
    </location>
</feature>
<keyword evidence="2" id="KW-0812">Transmembrane</keyword>
<accession>A0ABN9VJL2</accession>
<feature type="compositionally biased region" description="Basic residues" evidence="1">
    <location>
        <begin position="397"/>
        <end position="409"/>
    </location>
</feature>
<feature type="region of interest" description="Disordered" evidence="1">
    <location>
        <begin position="626"/>
        <end position="674"/>
    </location>
</feature>
<keyword evidence="2" id="KW-1133">Transmembrane helix</keyword>
<keyword evidence="2" id="KW-0472">Membrane</keyword>
<evidence type="ECO:0000256" key="1">
    <source>
        <dbReference type="SAM" id="MobiDB-lite"/>
    </source>
</evidence>
<evidence type="ECO:0000256" key="2">
    <source>
        <dbReference type="SAM" id="Phobius"/>
    </source>
</evidence>
<gene>
    <name evidence="3" type="ORF">PCOR1329_LOCUS57805</name>
</gene>
<reference evidence="3" key="1">
    <citation type="submission" date="2023-10" db="EMBL/GenBank/DDBJ databases">
        <authorList>
            <person name="Chen Y."/>
            <person name="Shah S."/>
            <person name="Dougan E. K."/>
            <person name="Thang M."/>
            <person name="Chan C."/>
        </authorList>
    </citation>
    <scope>NUCLEOTIDE SEQUENCE [LARGE SCALE GENOMIC DNA]</scope>
</reference>
<name>A0ABN9VJL2_9DINO</name>
<feature type="transmembrane region" description="Helical" evidence="2">
    <location>
        <begin position="686"/>
        <end position="719"/>
    </location>
</feature>
<organism evidence="3 4">
    <name type="scientific">Prorocentrum cordatum</name>
    <dbReference type="NCBI Taxonomy" id="2364126"/>
    <lineage>
        <taxon>Eukaryota</taxon>
        <taxon>Sar</taxon>
        <taxon>Alveolata</taxon>
        <taxon>Dinophyceae</taxon>
        <taxon>Prorocentrales</taxon>
        <taxon>Prorocentraceae</taxon>
        <taxon>Prorocentrum</taxon>
    </lineage>
</organism>
<dbReference type="EMBL" id="CAUYUJ010017157">
    <property type="protein sequence ID" value="CAK0872301.1"/>
    <property type="molecule type" value="Genomic_DNA"/>
</dbReference>
<dbReference type="Proteomes" id="UP001189429">
    <property type="component" value="Unassembled WGS sequence"/>
</dbReference>